<organism evidence="2 3">
    <name type="scientific">SAR86 cluster bacterium</name>
    <dbReference type="NCBI Taxonomy" id="2030880"/>
    <lineage>
        <taxon>Bacteria</taxon>
        <taxon>Pseudomonadati</taxon>
        <taxon>Pseudomonadota</taxon>
        <taxon>Gammaproteobacteria</taxon>
        <taxon>SAR86 cluster</taxon>
    </lineage>
</organism>
<feature type="transmembrane region" description="Helical" evidence="1">
    <location>
        <begin position="12"/>
        <end position="29"/>
    </location>
</feature>
<gene>
    <name evidence="2" type="ORF">DBW97_03190</name>
</gene>
<dbReference type="Proteomes" id="UP000252147">
    <property type="component" value="Unassembled WGS sequence"/>
</dbReference>
<dbReference type="EMBL" id="QOPD01000004">
    <property type="protein sequence ID" value="RCL38272.1"/>
    <property type="molecule type" value="Genomic_DNA"/>
</dbReference>
<proteinExistence type="predicted"/>
<evidence type="ECO:0000313" key="2">
    <source>
        <dbReference type="EMBL" id="RCL38272.1"/>
    </source>
</evidence>
<evidence type="ECO:0000256" key="1">
    <source>
        <dbReference type="SAM" id="Phobius"/>
    </source>
</evidence>
<feature type="transmembrane region" description="Helical" evidence="1">
    <location>
        <begin position="94"/>
        <end position="113"/>
    </location>
</feature>
<dbReference type="AlphaFoldDB" id="A0A368BN40"/>
<sequence length="141" mass="15493">MNFLSSLSTSRLGILSELTLRIIFALLIFSHGEGKLSALISEPETPIRVIENLAFFGDMPLFSSWLAAILETIIIPILILAGGATFLGEKAKMLSTLGGLLSTALMLNIILNFHVGVLEEAWTEFKYQLSLLAISVYFLFK</sequence>
<comment type="caution">
    <text evidence="2">The sequence shown here is derived from an EMBL/GenBank/DDBJ whole genome shotgun (WGS) entry which is preliminary data.</text>
</comment>
<keyword evidence="1" id="KW-0812">Transmembrane</keyword>
<protein>
    <recommendedName>
        <fullName evidence="4">DoxX family protein</fullName>
    </recommendedName>
</protein>
<accession>A0A368BN40</accession>
<keyword evidence="1" id="KW-1133">Transmembrane helix</keyword>
<reference evidence="2 3" key="1">
    <citation type="journal article" date="2018" name="Microbiome">
        <title>Fine metagenomic profile of the Mediterranean stratified and mixed water columns revealed by assembly and recruitment.</title>
        <authorList>
            <person name="Haro-Moreno J.M."/>
            <person name="Lopez-Perez M."/>
            <person name="De La Torre J.R."/>
            <person name="Picazo A."/>
            <person name="Camacho A."/>
            <person name="Rodriguez-Valera F."/>
        </authorList>
    </citation>
    <scope>NUCLEOTIDE SEQUENCE [LARGE SCALE GENOMIC DNA]</scope>
    <source>
        <strain evidence="2">MED-G83</strain>
    </source>
</reference>
<evidence type="ECO:0000313" key="3">
    <source>
        <dbReference type="Proteomes" id="UP000252147"/>
    </source>
</evidence>
<evidence type="ECO:0008006" key="4">
    <source>
        <dbReference type="Google" id="ProtNLM"/>
    </source>
</evidence>
<feature type="transmembrane region" description="Helical" evidence="1">
    <location>
        <begin position="65"/>
        <end position="87"/>
    </location>
</feature>
<name>A0A368BN40_9GAMM</name>
<keyword evidence="1" id="KW-0472">Membrane</keyword>